<name>A0A329VFZ5_9GAMM</name>
<comment type="caution">
    <text evidence="1">The sequence shown here is derived from an EMBL/GenBank/DDBJ whole genome shotgun (WGS) entry which is preliminary data.</text>
</comment>
<sequence length="255" mass="28664">MEIETLSGSELIERKIDKNAEYLIIKLDRNIASTTEYCKALYVAVSTAVATVNSIATYDNDAHPTSCFVSSKTDDVPSVLKTSKKVRQKAEPEIQPKKKEFNKIKADNSVTKLSSEHKQDRDARFSARRKALKESILSDSIWLTSMAVSEGYGFKSSNKSAGPNRWKNSNKIFAITIDGKDYFPQYALNEDFKPLDIVKKIITLFGNKKTSWGLAVWFGSHNSWLGNKKPKEVLRAMPEQVLIAAREELERGVHG</sequence>
<evidence type="ECO:0000313" key="1">
    <source>
        <dbReference type="EMBL" id="RAW90823.1"/>
    </source>
</evidence>
<reference evidence="1 2" key="1">
    <citation type="journal article" date="2018" name="Int. J. Syst. Evol. Microbiol.">
        <title>Whole-genome-based revisit of Photorhabdus phylogeny: proposal for the elevation of most Photorhabdus subspecies to the species level and description of one novel species Photorhabdus bodei sp. nov., and one novel subspecies Photorhabdus laumondii subsp. clarkei subsp. nov.</title>
        <authorList>
            <person name="Machado R.A.R."/>
            <person name="Wuthrich D."/>
            <person name="Kuhnert P."/>
            <person name="Arce C.C.M."/>
            <person name="Thonen L."/>
            <person name="Ruiz C."/>
            <person name="Zhang X."/>
            <person name="Robert C.A.M."/>
            <person name="Karimi J."/>
            <person name="Kamali S."/>
            <person name="Ma J."/>
            <person name="Bruggmann R."/>
            <person name="Erb M."/>
        </authorList>
    </citation>
    <scope>NUCLEOTIDE SEQUENCE [LARGE SCALE GENOMIC DNA]</scope>
    <source>
        <strain evidence="1 2">BOJ-47</strain>
    </source>
</reference>
<dbReference type="Proteomes" id="UP000250870">
    <property type="component" value="Unassembled WGS sequence"/>
</dbReference>
<proteinExistence type="predicted"/>
<accession>A0A329VFZ5</accession>
<organism evidence="1 2">
    <name type="scientific">Photorhabdus laumondii subsp. clarkei</name>
    <dbReference type="NCBI Taxonomy" id="2029685"/>
    <lineage>
        <taxon>Bacteria</taxon>
        <taxon>Pseudomonadati</taxon>
        <taxon>Pseudomonadota</taxon>
        <taxon>Gammaproteobacteria</taxon>
        <taxon>Enterobacterales</taxon>
        <taxon>Morganellaceae</taxon>
        <taxon>Photorhabdus</taxon>
    </lineage>
</organism>
<evidence type="ECO:0000313" key="2">
    <source>
        <dbReference type="Proteomes" id="UP000250870"/>
    </source>
</evidence>
<dbReference type="AlphaFoldDB" id="A0A329VFZ5"/>
<gene>
    <name evidence="1" type="ORF">CKY01_11500</name>
</gene>
<protein>
    <submittedName>
        <fullName evidence="1">Integrase</fullName>
    </submittedName>
</protein>
<dbReference type="RefSeq" id="WP_052739652.1">
    <property type="nucleotide sequence ID" value="NZ_CAWNWQ010000013.1"/>
</dbReference>
<dbReference type="EMBL" id="NSCI01000013">
    <property type="protein sequence ID" value="RAW90823.1"/>
    <property type="molecule type" value="Genomic_DNA"/>
</dbReference>